<accession>Q572I0</accession>
<dbReference type="Proteomes" id="UP000602510">
    <property type="component" value="Unassembled WGS sequence"/>
</dbReference>
<dbReference type="Proteomes" id="UP000704712">
    <property type="component" value="Unassembled WGS sequence"/>
</dbReference>
<reference evidence="1" key="1">
    <citation type="journal article" date="2005" name="Proc. Natl. Acad. Sci. U.S.A.">
        <title>An ancestral oomycete locus contains late blight avirulence gene Avr3a, encoding a protein that is recognized in the host cytoplasm.</title>
        <authorList>
            <person name="Armstrong M.R."/>
            <person name="Whisson S.C."/>
            <person name="Pritchard L."/>
            <person name="Bos J.I.B."/>
            <person name="Venter E."/>
            <person name="Avrova A.O."/>
            <person name="Rehmany A.P."/>
            <person name="Bohme U."/>
            <person name="Brooks K."/>
            <person name="Cherevach I."/>
            <person name="Hamlin N."/>
            <person name="White B."/>
            <person name="Fraser A."/>
            <person name="Lord A."/>
            <person name="Quail M.A."/>
            <person name="Churcher C."/>
            <person name="Hall N."/>
            <person name="Berriman M."/>
            <person name="Kamoun S."/>
            <person name="Beyon J.L."/>
            <person name="Birch P.R.J."/>
        </authorList>
    </citation>
    <scope>NUCLEOTIDE SEQUENCE</scope>
</reference>
<evidence type="ECO:0000313" key="2">
    <source>
        <dbReference type="EMBL" id="KAF4043280.1"/>
    </source>
</evidence>
<sequence length="118" mass="13793">MSRMAACAKSRHLRANGKDALWNYDTSGGINSIVADDEERVVNFSGIKRWLKELFKNWSQRNKKIPEGTEYDFSPETINKMLKSRHVRREMFKRWDGHTMEDIKLKIGRAQMNNKGCS</sequence>
<evidence type="ECO:0000313" key="3">
    <source>
        <dbReference type="EMBL" id="KAF4146005.1"/>
    </source>
</evidence>
<gene>
    <name evidence="2" type="ORF">GN244_ATG04318</name>
    <name evidence="3" type="ORF">GN958_ATG04828</name>
    <name evidence="1" type="ORF">PI49.0030c</name>
</gene>
<dbReference type="EMBL" id="AJ893357">
    <property type="protein sequence ID" value="CAI72295.1"/>
    <property type="molecule type" value="Genomic_DNA"/>
</dbReference>
<name>Q572I0_PHYIN</name>
<dbReference type="AlphaFoldDB" id="Q572I0"/>
<dbReference type="EMBL" id="WSZM01000090">
    <property type="protein sequence ID" value="KAF4043280.1"/>
    <property type="molecule type" value="Genomic_DNA"/>
</dbReference>
<dbReference type="EMBL" id="JAACNO010000657">
    <property type="protein sequence ID" value="KAF4146005.1"/>
    <property type="molecule type" value="Genomic_DNA"/>
</dbReference>
<evidence type="ECO:0000313" key="1">
    <source>
        <dbReference type="EMBL" id="CAI72295.1"/>
    </source>
</evidence>
<reference evidence="3" key="2">
    <citation type="submission" date="2020-03" db="EMBL/GenBank/DDBJ databases">
        <title>Hybrid Assembly of Korean Phytophthora infestans isolates.</title>
        <authorList>
            <person name="Prokchorchik M."/>
            <person name="Lee Y."/>
            <person name="Seo J."/>
            <person name="Cho J.-H."/>
            <person name="Park Y.-E."/>
            <person name="Jang D.-C."/>
            <person name="Im J.-S."/>
            <person name="Choi J.-G."/>
            <person name="Park H.-J."/>
            <person name="Lee G.-B."/>
            <person name="Lee Y.-G."/>
            <person name="Hong S.-Y."/>
            <person name="Cho K."/>
            <person name="Sohn K.H."/>
        </authorList>
    </citation>
    <scope>NUCLEOTIDE SEQUENCE</scope>
    <source>
        <strain evidence="2">KR_1_A1</strain>
        <strain evidence="3">KR_2_A2</strain>
    </source>
</reference>
<protein>
    <submittedName>
        <fullName evidence="1">Uncharacterized protein</fullName>
    </submittedName>
</protein>
<dbReference type="VEuPathDB" id="FungiDB:PITG_23132"/>
<evidence type="ECO:0000313" key="4">
    <source>
        <dbReference type="Proteomes" id="UP000602510"/>
    </source>
</evidence>
<keyword evidence="4" id="KW-1185">Reference proteome</keyword>
<proteinExistence type="predicted"/>
<organism evidence="1">
    <name type="scientific">Phytophthora infestans</name>
    <name type="common">Potato late blight agent</name>
    <name type="synonym">Botrytis infestans</name>
    <dbReference type="NCBI Taxonomy" id="4787"/>
    <lineage>
        <taxon>Eukaryota</taxon>
        <taxon>Sar</taxon>
        <taxon>Stramenopiles</taxon>
        <taxon>Oomycota</taxon>
        <taxon>Peronosporomycetes</taxon>
        <taxon>Peronosporales</taxon>
        <taxon>Peronosporaceae</taxon>
        <taxon>Phytophthora</taxon>
    </lineage>
</organism>